<evidence type="ECO:0008006" key="3">
    <source>
        <dbReference type="Google" id="ProtNLM"/>
    </source>
</evidence>
<evidence type="ECO:0000313" key="2">
    <source>
        <dbReference type="Proteomes" id="UP001053296"/>
    </source>
</evidence>
<dbReference type="Gene3D" id="2.60.120.920">
    <property type="match status" value="1"/>
</dbReference>
<keyword evidence="2" id="KW-1185">Reference proteome</keyword>
<organism evidence="1 2">
    <name type="scientific">Pseudodesulfovibrio sediminis</name>
    <dbReference type="NCBI Taxonomy" id="2810563"/>
    <lineage>
        <taxon>Bacteria</taxon>
        <taxon>Pseudomonadati</taxon>
        <taxon>Thermodesulfobacteriota</taxon>
        <taxon>Desulfovibrionia</taxon>
        <taxon>Desulfovibrionales</taxon>
        <taxon>Desulfovibrionaceae</taxon>
    </lineage>
</organism>
<accession>A0ABN6EUD9</accession>
<sequence length="468" mass="49518">MMQPAGMLKNVDRGLYPVPLPYSALLESGFSSTGAVATDCTIAFGFKPTDPIVDTEHALVDVTNHYLMTIRKVGTAVTVWAQDVQLSSFGGAVGTTYAEFVSNVLTEYCGSDKGYYSRLAIVESALDYTSFWRASTAVPGLWVPRGISGLTLHTRLEFGNAVDLGADTSGNGNDWTFVSADQSVDTPTNNGTTYNVLTATTSPVYHDGNVSIQGPGGWGASRSTLLSTGKWYMEFHVDTLSQSVGVRFGFEDHFLWPGPVAGGTGSYAFMLTSNQLQLIANGSSAVVLCSATTLSAGHTIGIAYDTDTGKAWVRQNETWLGTGSPAPATGTDPVYTVPTLKDFIHVASVYTSGTRITGHFSEADLEYPAPDGFVALAPSNIEDGVYDLSGSYKGNGSANGMCICTRCALDTLTINGITYTNDGTDSAVVKFLSNGFKLVSAISNVSNTVYDWTGTLLYPANTSNAQPN</sequence>
<evidence type="ECO:0000313" key="1">
    <source>
        <dbReference type="EMBL" id="BCS88864.1"/>
    </source>
</evidence>
<dbReference type="RefSeq" id="WP_229590861.1">
    <property type="nucleotide sequence ID" value="NZ_AP024485.1"/>
</dbReference>
<dbReference type="Proteomes" id="UP001053296">
    <property type="component" value="Chromosome"/>
</dbReference>
<reference evidence="1" key="1">
    <citation type="journal article" date="2022" name="Arch. Microbiol.">
        <title>Pseudodesulfovibrio sediminis sp. nov., a mesophilic and neutrophilic sulfate-reducing bacterium isolated from sediment of a brackish lake.</title>
        <authorList>
            <person name="Takahashi A."/>
            <person name="Kojima H."/>
            <person name="Watanabe M."/>
            <person name="Fukui M."/>
        </authorList>
    </citation>
    <scope>NUCLEOTIDE SEQUENCE</scope>
    <source>
        <strain evidence="1">SF6</strain>
    </source>
</reference>
<protein>
    <recommendedName>
        <fullName evidence="3">B30.2/SPRY domain-containing protein</fullName>
    </recommendedName>
</protein>
<dbReference type="EMBL" id="AP024485">
    <property type="protein sequence ID" value="BCS88864.1"/>
    <property type="molecule type" value="Genomic_DNA"/>
</dbReference>
<gene>
    <name evidence="1" type="ORF">PSDVSF_21060</name>
</gene>
<dbReference type="InterPro" id="IPR043136">
    <property type="entry name" value="B30.2/SPRY_sf"/>
</dbReference>
<name>A0ABN6EUD9_9BACT</name>
<proteinExistence type="predicted"/>